<name>A0A0P9Y828_9PSED</name>
<dbReference type="Gene3D" id="3.10.520.10">
    <property type="entry name" value="ApbE-like domains"/>
    <property type="match status" value="1"/>
</dbReference>
<comment type="similarity">
    <text evidence="2">Belongs to the ApbE family.</text>
</comment>
<keyword evidence="8" id="KW-0274">FAD</keyword>
<proteinExistence type="inferred from homology"/>
<keyword evidence="6" id="KW-0808">Transferase</keyword>
<dbReference type="PATRIC" id="fig|251707.3.peg.5304"/>
<evidence type="ECO:0000256" key="7">
    <source>
        <dbReference type="ARBA" id="ARBA00022723"/>
    </source>
</evidence>
<dbReference type="InterPro" id="IPR024932">
    <property type="entry name" value="ApbE"/>
</dbReference>
<evidence type="ECO:0000256" key="11">
    <source>
        <dbReference type="ARBA" id="ARBA00048540"/>
    </source>
</evidence>
<evidence type="ECO:0000256" key="9">
    <source>
        <dbReference type="ARBA" id="ARBA00022842"/>
    </source>
</evidence>
<dbReference type="EMBL" id="LJRC01000291">
    <property type="protein sequence ID" value="KPY29947.1"/>
    <property type="molecule type" value="Genomic_DNA"/>
</dbReference>
<dbReference type="Pfam" id="PF02424">
    <property type="entry name" value="ApbE"/>
    <property type="match status" value="1"/>
</dbReference>
<gene>
    <name evidence="12" type="ORF">ALO52_04031</name>
</gene>
<dbReference type="InterPro" id="IPR003374">
    <property type="entry name" value="ApbE-like_sf"/>
</dbReference>
<comment type="caution">
    <text evidence="12">The sequence shown here is derived from an EMBL/GenBank/DDBJ whole genome shotgun (WGS) entry which is preliminary data.</text>
</comment>
<evidence type="ECO:0000256" key="4">
    <source>
        <dbReference type="ARBA" id="ARBA00016337"/>
    </source>
</evidence>
<keyword evidence="12" id="KW-0449">Lipoprotein</keyword>
<evidence type="ECO:0000313" key="13">
    <source>
        <dbReference type="Proteomes" id="UP000050562"/>
    </source>
</evidence>
<dbReference type="EC" id="2.7.1.180" evidence="3"/>
<dbReference type="PANTHER" id="PTHR30040">
    <property type="entry name" value="THIAMINE BIOSYNTHESIS LIPOPROTEIN APBE"/>
    <property type="match status" value="1"/>
</dbReference>
<accession>A0A0P9Y828</accession>
<sequence length="397" mass="43515">MDSYRLSESALFYSLGHDAAVAGRKRDGACAGRSTRLHTPCSTRAHTALLMILTLRDMSLGWLGRVAGYLGLVVCSGCGQERSLESFGGPTMGSHYAVVYAHGTGQPDSEVLHREVDAILGELDQQMSLWRSDSDIAQFNSLPANSCQTVPAPILQLVRFGDYLARESNGAFDVTVEPLMELWGFSPDSVPREPPTRKELESVRAQVGYRGLRIDVQRLCKTSDVRVDLNSIAAGYAVDRIGERLEALGLRDYLVQVNGELKTRGRKPDGAPWRVTLELPQNEHQAQQKVFALRNNSVSTSNDHSPVFGGVRHQGSRTLDATSGTPVNHGLVSVTVIHPSALMADGLSSLLLILGPERGWNYAQEHQIAAFFVIRADKRFIIHSNASFDRLVTEQPL</sequence>
<evidence type="ECO:0000256" key="2">
    <source>
        <dbReference type="ARBA" id="ARBA00008282"/>
    </source>
</evidence>
<evidence type="ECO:0000256" key="6">
    <source>
        <dbReference type="ARBA" id="ARBA00022679"/>
    </source>
</evidence>
<keyword evidence="7" id="KW-0479">Metal-binding</keyword>
<dbReference type="AlphaFoldDB" id="A0A0P9Y828"/>
<comment type="cofactor">
    <cofactor evidence="1">
        <name>Mg(2+)</name>
        <dbReference type="ChEBI" id="CHEBI:18420"/>
    </cofactor>
</comment>
<evidence type="ECO:0000256" key="3">
    <source>
        <dbReference type="ARBA" id="ARBA00011955"/>
    </source>
</evidence>
<evidence type="ECO:0000313" key="12">
    <source>
        <dbReference type="EMBL" id="KPY29947.1"/>
    </source>
</evidence>
<dbReference type="GO" id="GO:0046872">
    <property type="term" value="F:metal ion binding"/>
    <property type="evidence" value="ECO:0007669"/>
    <property type="project" value="UniProtKB-KW"/>
</dbReference>
<dbReference type="Proteomes" id="UP000050562">
    <property type="component" value="Unassembled WGS sequence"/>
</dbReference>
<dbReference type="GO" id="GO:0016740">
    <property type="term" value="F:transferase activity"/>
    <property type="evidence" value="ECO:0007669"/>
    <property type="project" value="UniProtKB-KW"/>
</dbReference>
<evidence type="ECO:0000256" key="5">
    <source>
        <dbReference type="ARBA" id="ARBA00022630"/>
    </source>
</evidence>
<keyword evidence="5" id="KW-0285">Flavoprotein</keyword>
<dbReference type="PANTHER" id="PTHR30040:SF2">
    <property type="entry name" value="FAD:PROTEIN FMN TRANSFERASE"/>
    <property type="match status" value="1"/>
</dbReference>
<dbReference type="SUPFAM" id="SSF143631">
    <property type="entry name" value="ApbE-like"/>
    <property type="match status" value="1"/>
</dbReference>
<comment type="catalytic activity">
    <reaction evidence="11">
        <text>L-threonyl-[protein] + FAD = FMN-L-threonyl-[protein] + AMP + H(+)</text>
        <dbReference type="Rhea" id="RHEA:36847"/>
        <dbReference type="Rhea" id="RHEA-COMP:11060"/>
        <dbReference type="Rhea" id="RHEA-COMP:11061"/>
        <dbReference type="ChEBI" id="CHEBI:15378"/>
        <dbReference type="ChEBI" id="CHEBI:30013"/>
        <dbReference type="ChEBI" id="CHEBI:57692"/>
        <dbReference type="ChEBI" id="CHEBI:74257"/>
        <dbReference type="ChEBI" id="CHEBI:456215"/>
        <dbReference type="EC" id="2.7.1.180"/>
    </reaction>
</comment>
<evidence type="ECO:0000256" key="1">
    <source>
        <dbReference type="ARBA" id="ARBA00001946"/>
    </source>
</evidence>
<evidence type="ECO:0000256" key="8">
    <source>
        <dbReference type="ARBA" id="ARBA00022827"/>
    </source>
</evidence>
<keyword evidence="9" id="KW-0460">Magnesium</keyword>
<evidence type="ECO:0000256" key="10">
    <source>
        <dbReference type="ARBA" id="ARBA00031306"/>
    </source>
</evidence>
<protein>
    <recommendedName>
        <fullName evidence="4">FAD:protein FMN transferase</fullName>
        <ecNumber evidence="3">2.7.1.180</ecNumber>
    </recommendedName>
    <alternativeName>
        <fullName evidence="10">Flavin transferase</fullName>
    </alternativeName>
</protein>
<reference evidence="12 13" key="1">
    <citation type="submission" date="2015-09" db="EMBL/GenBank/DDBJ databases">
        <title>Genome announcement of multiple Pseudomonas syringae strains.</title>
        <authorList>
            <person name="Thakur S."/>
            <person name="Wang P.W."/>
            <person name="Gong Y."/>
            <person name="Weir B.S."/>
            <person name="Guttman D.S."/>
        </authorList>
    </citation>
    <scope>NUCLEOTIDE SEQUENCE [LARGE SCALE GENOMIC DNA]</scope>
    <source>
        <strain evidence="12 13">ICMP3956</strain>
    </source>
</reference>
<organism evidence="12 13">
    <name type="scientific">Pseudomonas syringae pv. primulae</name>
    <dbReference type="NCBI Taxonomy" id="251707"/>
    <lineage>
        <taxon>Bacteria</taxon>
        <taxon>Pseudomonadati</taxon>
        <taxon>Pseudomonadota</taxon>
        <taxon>Gammaproteobacteria</taxon>
        <taxon>Pseudomonadales</taxon>
        <taxon>Pseudomonadaceae</taxon>
        <taxon>Pseudomonas</taxon>
    </lineage>
</organism>